<dbReference type="OrthoDB" id="9803739at2"/>
<proteinExistence type="inferred from homology"/>
<gene>
    <name evidence="3" type="ORF">IBG28_04050</name>
</gene>
<dbReference type="AlphaFoldDB" id="A0A7H1J8L1"/>
<reference evidence="3 4" key="1">
    <citation type="submission" date="2020-09" db="EMBL/GenBank/DDBJ databases">
        <title>Complete genome sequence of an Arctic sea ice bacterium Marinomonas arctica BSI20414.</title>
        <authorList>
            <person name="Liao L."/>
            <person name="Chen B."/>
        </authorList>
    </citation>
    <scope>NUCLEOTIDE SEQUENCE [LARGE SCALE GENOMIC DNA]</scope>
    <source>
        <strain evidence="3 4">BSI20414</strain>
    </source>
</reference>
<evidence type="ECO:0000313" key="3">
    <source>
        <dbReference type="EMBL" id="QNT06827.1"/>
    </source>
</evidence>
<evidence type="ECO:0000256" key="1">
    <source>
        <dbReference type="ARBA" id="ARBA00007847"/>
    </source>
</evidence>
<name>A0A7H1J8L1_9GAMM</name>
<dbReference type="InterPro" id="IPR004380">
    <property type="entry name" value="Asp_race"/>
</dbReference>
<dbReference type="Proteomes" id="UP000516370">
    <property type="component" value="Chromosome"/>
</dbReference>
<dbReference type="SUPFAM" id="SSF53681">
    <property type="entry name" value="Aspartate/glutamate racemase"/>
    <property type="match status" value="2"/>
</dbReference>
<sequence length="233" mass="26259">MKTIGIIGGMSWESSALYYKNINELTKQKLGGLHSAKIVLSSVDFAEIERLQHQGDWLQLGEILAAEAKRLEQAQVDFILIATNTMHKVADVVQNAVKIPLLHIADATAKELVKQKHQKVGFIGTRYSMEEDFYIKRLEEQYGLEVITPSEQDRDDIHRIIYEELCLGKILPESREIYIDIVNQLQAAGAEAVIEGCTEITLLLKQKHVTVPLFDTTYIHAKAAVDEALKTLF</sequence>
<dbReference type="Pfam" id="PF01177">
    <property type="entry name" value="Asp_Glu_race"/>
    <property type="match status" value="1"/>
</dbReference>
<protein>
    <submittedName>
        <fullName evidence="3">Aspartate/glutamate racemase family protein</fullName>
    </submittedName>
</protein>
<dbReference type="PANTHER" id="PTHR21198:SF7">
    <property type="entry name" value="ASPARTATE-GLUTAMATE RACEMASE FAMILY"/>
    <property type="match status" value="1"/>
</dbReference>
<evidence type="ECO:0000256" key="2">
    <source>
        <dbReference type="ARBA" id="ARBA00023235"/>
    </source>
</evidence>
<dbReference type="InterPro" id="IPR001920">
    <property type="entry name" value="Asp/Glu_race"/>
</dbReference>
<organism evidence="3 4">
    <name type="scientific">Marinomonas arctica</name>
    <dbReference type="NCBI Taxonomy" id="383750"/>
    <lineage>
        <taxon>Bacteria</taxon>
        <taxon>Pseudomonadati</taxon>
        <taxon>Pseudomonadota</taxon>
        <taxon>Gammaproteobacteria</taxon>
        <taxon>Oceanospirillales</taxon>
        <taxon>Oceanospirillaceae</taxon>
        <taxon>Marinomonas</taxon>
    </lineage>
</organism>
<dbReference type="EMBL" id="CP061081">
    <property type="protein sequence ID" value="QNT06827.1"/>
    <property type="molecule type" value="Genomic_DNA"/>
</dbReference>
<evidence type="ECO:0000313" key="4">
    <source>
        <dbReference type="Proteomes" id="UP000516370"/>
    </source>
</evidence>
<keyword evidence="4" id="KW-1185">Reference proteome</keyword>
<dbReference type="RefSeq" id="WP_111608389.1">
    <property type="nucleotide sequence ID" value="NZ_BMLJ01000004.1"/>
</dbReference>
<dbReference type="PANTHER" id="PTHR21198">
    <property type="entry name" value="GLUTAMATE RACEMASE"/>
    <property type="match status" value="1"/>
</dbReference>
<accession>A0A7H1J8L1</accession>
<keyword evidence="2" id="KW-0413">Isomerase</keyword>
<dbReference type="InterPro" id="IPR015942">
    <property type="entry name" value="Asp/Glu/hydantoin_racemase"/>
</dbReference>
<dbReference type="NCBIfam" id="TIGR00035">
    <property type="entry name" value="asp_race"/>
    <property type="match status" value="1"/>
</dbReference>
<dbReference type="GO" id="GO:0047661">
    <property type="term" value="F:amino-acid racemase activity"/>
    <property type="evidence" value="ECO:0007669"/>
    <property type="project" value="InterPro"/>
</dbReference>
<dbReference type="KEGG" id="mard:IBG28_04050"/>
<comment type="similarity">
    <text evidence="1">Belongs to the aspartate/glutamate racemases family.</text>
</comment>
<dbReference type="Gene3D" id="3.40.50.1860">
    <property type="match status" value="2"/>
</dbReference>